<evidence type="ECO:0000256" key="3">
    <source>
        <dbReference type="ARBA" id="ARBA00022692"/>
    </source>
</evidence>
<accession>A0AAN5CKU7</accession>
<comment type="caution">
    <text evidence="7">The sequence shown here is derived from an EMBL/GenBank/DDBJ whole genome shotgun (WGS) entry which is preliminary data.</text>
</comment>
<dbReference type="GO" id="GO:0032472">
    <property type="term" value="P:Golgi calcium ion transport"/>
    <property type="evidence" value="ECO:0007669"/>
    <property type="project" value="TreeGrafter"/>
</dbReference>
<dbReference type="Pfam" id="PF01169">
    <property type="entry name" value="GDT1"/>
    <property type="match status" value="2"/>
</dbReference>
<feature type="transmembrane region" description="Helical" evidence="6">
    <location>
        <begin position="121"/>
        <end position="145"/>
    </location>
</feature>
<evidence type="ECO:0000256" key="2">
    <source>
        <dbReference type="ARBA" id="ARBA00009190"/>
    </source>
</evidence>
<feature type="transmembrane region" description="Helical" evidence="6">
    <location>
        <begin position="78"/>
        <end position="100"/>
    </location>
</feature>
<dbReference type="GO" id="GO:0015085">
    <property type="term" value="F:calcium ion transmembrane transporter activity"/>
    <property type="evidence" value="ECO:0007669"/>
    <property type="project" value="TreeGrafter"/>
</dbReference>
<evidence type="ECO:0000256" key="5">
    <source>
        <dbReference type="ARBA" id="ARBA00023136"/>
    </source>
</evidence>
<organism evidence="7 8">
    <name type="scientific">Pristionchus mayeri</name>
    <dbReference type="NCBI Taxonomy" id="1317129"/>
    <lineage>
        <taxon>Eukaryota</taxon>
        <taxon>Metazoa</taxon>
        <taxon>Ecdysozoa</taxon>
        <taxon>Nematoda</taxon>
        <taxon>Chromadorea</taxon>
        <taxon>Rhabditida</taxon>
        <taxon>Rhabditina</taxon>
        <taxon>Diplogasteromorpha</taxon>
        <taxon>Diplogasteroidea</taxon>
        <taxon>Neodiplogasteridae</taxon>
        <taxon>Pristionchus</taxon>
    </lineage>
</organism>
<dbReference type="EMBL" id="BTRK01000004">
    <property type="protein sequence ID" value="GMR46249.1"/>
    <property type="molecule type" value="Genomic_DNA"/>
</dbReference>
<keyword evidence="3 6" id="KW-0812">Transmembrane</keyword>
<keyword evidence="4 6" id="KW-1133">Transmembrane helix</keyword>
<evidence type="ECO:0000313" key="7">
    <source>
        <dbReference type="EMBL" id="GMR46249.1"/>
    </source>
</evidence>
<keyword evidence="8" id="KW-1185">Reference proteome</keyword>
<feature type="non-terminal residue" evidence="7">
    <location>
        <position position="1"/>
    </location>
</feature>
<proteinExistence type="inferred from homology"/>
<protein>
    <recommendedName>
        <fullName evidence="6">GDT1 family protein</fullName>
    </recommendedName>
</protein>
<dbReference type="GO" id="GO:0032468">
    <property type="term" value="P:Golgi calcium ion homeostasis"/>
    <property type="evidence" value="ECO:0007669"/>
    <property type="project" value="TreeGrafter"/>
</dbReference>
<evidence type="ECO:0000256" key="4">
    <source>
        <dbReference type="ARBA" id="ARBA00022989"/>
    </source>
</evidence>
<feature type="non-terminal residue" evidence="7">
    <location>
        <position position="182"/>
    </location>
</feature>
<comment type="similarity">
    <text evidence="2 6">Belongs to the GDT1 family.</text>
</comment>
<evidence type="ECO:0000256" key="1">
    <source>
        <dbReference type="ARBA" id="ARBA00004141"/>
    </source>
</evidence>
<sequence>TTEPSIIDRSFLNGVVSSFSMILTSELLDKSFFIAVVMAMKHSRLEFKNTLCSKGNAAVAFAVTVGLLTAFVPRSITYYLSAALMICFAIKIASSITTLVRVFTQTFGLTVLAEWGDRSQVATVLLAATDNVAGVLLGGVVAYALSTGIAVLGGRLVAERITVRTVTIIGGVVFLLFAVLAL</sequence>
<feature type="transmembrane region" description="Helical" evidence="6">
    <location>
        <begin position="19"/>
        <end position="39"/>
    </location>
</feature>
<evidence type="ECO:0000313" key="8">
    <source>
        <dbReference type="Proteomes" id="UP001328107"/>
    </source>
</evidence>
<dbReference type="GO" id="GO:0005384">
    <property type="term" value="F:manganese ion transmembrane transporter activity"/>
    <property type="evidence" value="ECO:0007669"/>
    <property type="project" value="TreeGrafter"/>
</dbReference>
<gene>
    <name evidence="7" type="ORF">PMAYCL1PPCAC_16444</name>
</gene>
<feature type="transmembrane region" description="Helical" evidence="6">
    <location>
        <begin position="161"/>
        <end position="181"/>
    </location>
</feature>
<dbReference type="AlphaFoldDB" id="A0AAN5CKU7"/>
<dbReference type="Proteomes" id="UP001328107">
    <property type="component" value="Unassembled WGS sequence"/>
</dbReference>
<dbReference type="PANTHER" id="PTHR12608:SF1">
    <property type="entry name" value="TRANSMEMBRANE PROTEIN 165"/>
    <property type="match status" value="1"/>
</dbReference>
<dbReference type="PANTHER" id="PTHR12608">
    <property type="entry name" value="TRANSMEMBRANE PROTEIN HTP-1 RELATED"/>
    <property type="match status" value="1"/>
</dbReference>
<name>A0AAN5CKU7_9BILA</name>
<dbReference type="InterPro" id="IPR001727">
    <property type="entry name" value="GDT1-like"/>
</dbReference>
<reference evidence="8" key="1">
    <citation type="submission" date="2022-10" db="EMBL/GenBank/DDBJ databases">
        <title>Genome assembly of Pristionchus species.</title>
        <authorList>
            <person name="Yoshida K."/>
            <person name="Sommer R.J."/>
        </authorList>
    </citation>
    <scope>NUCLEOTIDE SEQUENCE [LARGE SCALE GENOMIC DNA]</scope>
    <source>
        <strain evidence="8">RS5460</strain>
    </source>
</reference>
<dbReference type="GO" id="GO:0005794">
    <property type="term" value="C:Golgi apparatus"/>
    <property type="evidence" value="ECO:0007669"/>
    <property type="project" value="TreeGrafter"/>
</dbReference>
<comment type="subcellular location">
    <subcellularLocation>
        <location evidence="1 6">Membrane</location>
        <topology evidence="1 6">Multi-pass membrane protein</topology>
    </subcellularLocation>
</comment>
<feature type="transmembrane region" description="Helical" evidence="6">
    <location>
        <begin position="51"/>
        <end position="72"/>
    </location>
</feature>
<evidence type="ECO:0000256" key="6">
    <source>
        <dbReference type="RuleBase" id="RU365102"/>
    </source>
</evidence>
<dbReference type="GO" id="GO:0016020">
    <property type="term" value="C:membrane"/>
    <property type="evidence" value="ECO:0007669"/>
    <property type="project" value="UniProtKB-SubCell"/>
</dbReference>
<keyword evidence="5 6" id="KW-0472">Membrane</keyword>